<feature type="domain" description="Protein kinase" evidence="1">
    <location>
        <begin position="1"/>
        <end position="281"/>
    </location>
</feature>
<dbReference type="GO" id="GO:0005524">
    <property type="term" value="F:ATP binding"/>
    <property type="evidence" value="ECO:0007669"/>
    <property type="project" value="InterPro"/>
</dbReference>
<dbReference type="Gene3D" id="1.10.510.10">
    <property type="entry name" value="Transferase(Phosphotransferase) domain 1"/>
    <property type="match status" value="1"/>
</dbReference>
<dbReference type="PROSITE" id="PS50011">
    <property type="entry name" value="PROTEIN_KINASE_DOM"/>
    <property type="match status" value="1"/>
</dbReference>
<dbReference type="InterPro" id="IPR008271">
    <property type="entry name" value="Ser/Thr_kinase_AS"/>
</dbReference>
<dbReference type="InterPro" id="IPR000719">
    <property type="entry name" value="Prot_kinase_dom"/>
</dbReference>
<dbReference type="AlphaFoldDB" id="A0AAD9YG50"/>
<evidence type="ECO:0000313" key="2">
    <source>
        <dbReference type="EMBL" id="KAK2764200.1"/>
    </source>
</evidence>
<gene>
    <name evidence="2" type="ORF">CKAH01_15806</name>
</gene>
<evidence type="ECO:0000313" key="3">
    <source>
        <dbReference type="Proteomes" id="UP001281614"/>
    </source>
</evidence>
<organism evidence="2 3">
    <name type="scientific">Colletotrichum kahawae</name>
    <name type="common">Coffee berry disease fungus</name>
    <dbReference type="NCBI Taxonomy" id="34407"/>
    <lineage>
        <taxon>Eukaryota</taxon>
        <taxon>Fungi</taxon>
        <taxon>Dikarya</taxon>
        <taxon>Ascomycota</taxon>
        <taxon>Pezizomycotina</taxon>
        <taxon>Sordariomycetes</taxon>
        <taxon>Hypocreomycetidae</taxon>
        <taxon>Glomerellales</taxon>
        <taxon>Glomerellaceae</taxon>
        <taxon>Colletotrichum</taxon>
        <taxon>Colletotrichum gloeosporioides species complex</taxon>
    </lineage>
</organism>
<dbReference type="Pfam" id="PF00069">
    <property type="entry name" value="Pkinase"/>
    <property type="match status" value="1"/>
</dbReference>
<dbReference type="PROSITE" id="PS00108">
    <property type="entry name" value="PROTEIN_KINASE_ST"/>
    <property type="match status" value="1"/>
</dbReference>
<comment type="caution">
    <text evidence="2">The sequence shown here is derived from an EMBL/GenBank/DDBJ whole genome shotgun (WGS) entry which is preliminary data.</text>
</comment>
<name>A0AAD9YG50_COLKA</name>
<proteinExistence type="predicted"/>
<evidence type="ECO:0000259" key="1">
    <source>
        <dbReference type="PROSITE" id="PS50011"/>
    </source>
</evidence>
<dbReference type="SUPFAM" id="SSF56112">
    <property type="entry name" value="Protein kinase-like (PK-like)"/>
    <property type="match status" value="1"/>
</dbReference>
<keyword evidence="3" id="KW-1185">Reference proteome</keyword>
<accession>A0AAD9YG50</accession>
<dbReference type="InterPro" id="IPR011009">
    <property type="entry name" value="Kinase-like_dom_sf"/>
</dbReference>
<reference evidence="2" key="1">
    <citation type="submission" date="2023-02" db="EMBL/GenBank/DDBJ databases">
        <title>Colletotrichum kahawae CIFC_Que2 genome sequencing and assembly.</title>
        <authorList>
            <person name="Baroncelli R."/>
        </authorList>
    </citation>
    <scope>NUCLEOTIDE SEQUENCE</scope>
    <source>
        <strain evidence="2">CIFC_Que2</strain>
    </source>
</reference>
<protein>
    <recommendedName>
        <fullName evidence="1">Protein kinase domain-containing protein</fullName>
    </recommendedName>
</protein>
<dbReference type="GO" id="GO:0004672">
    <property type="term" value="F:protein kinase activity"/>
    <property type="evidence" value="ECO:0007669"/>
    <property type="project" value="InterPro"/>
</dbReference>
<sequence>MYHDTGDASPDVPRIMPALVLEYAEYGSLKTFQQQGGGSSFVDQIQIAIDTAHGLKALHDCGIIHGDVKPSNLLVCSAFYDNFPIEGLEDNLRKMKSSGIMSTLIPLRVLNSHQNDDLPLMILCKIWRYSLQASPSSRFQSMDRILSLLEVLRHAASSLESAPSESGDGPPVQRALDSLRELTSGTPIIQGTPADVFSNVCLKLAEGVVGNLPPGSGSVKLPAIDAKRLHDTTAQVVQMLLIMNKTAMQGDNFENPLYNLIAKRVMDGLVQTCGQRLHKGK</sequence>
<dbReference type="Proteomes" id="UP001281614">
    <property type="component" value="Unassembled WGS sequence"/>
</dbReference>
<dbReference type="EMBL" id="VYYT01000137">
    <property type="protein sequence ID" value="KAK2764200.1"/>
    <property type="molecule type" value="Genomic_DNA"/>
</dbReference>